<reference evidence="2 3" key="1">
    <citation type="submission" date="2019-03" db="EMBL/GenBank/DDBJ databases">
        <title>Rhizobium sp. nov., an bacterium isolated from biocrust in Mu Us Desert.</title>
        <authorList>
            <person name="Lixiong L."/>
        </authorList>
    </citation>
    <scope>NUCLEOTIDE SEQUENCE [LARGE SCALE GENOMIC DNA]</scope>
    <source>
        <strain evidence="2 3">SPY-1</strain>
    </source>
</reference>
<evidence type="ECO:0000313" key="3">
    <source>
        <dbReference type="Proteomes" id="UP000295238"/>
    </source>
</evidence>
<name>A0A4R5UKB7_9HYPH</name>
<sequence>MRLHRSAMPALRRRSACGAGFNSAQKALIAVLAQHSSFRFTPGISGRMKQVGERLRLAMRLRGFSKQMAFASEIGVSESVVSRWQRGNGLSLANTIRVCEVLDISLDWLLLGRGTMEGHRPPANTGPRDRLQKATAQLPDTVINAMSALAEAIQVAEHPDRR</sequence>
<dbReference type="AlphaFoldDB" id="A0A4R5UKB7"/>
<accession>A0A4R5UKB7</accession>
<dbReference type="CDD" id="cd00093">
    <property type="entry name" value="HTH_XRE"/>
    <property type="match status" value="1"/>
</dbReference>
<dbReference type="InterPro" id="IPR010744">
    <property type="entry name" value="Phage_CI_N"/>
</dbReference>
<feature type="domain" description="HTH cro/C1-type" evidence="1">
    <location>
        <begin position="69"/>
        <end position="109"/>
    </location>
</feature>
<dbReference type="InterPro" id="IPR010982">
    <property type="entry name" value="Lambda_DNA-bd_dom_sf"/>
</dbReference>
<dbReference type="PROSITE" id="PS50943">
    <property type="entry name" value="HTH_CROC1"/>
    <property type="match status" value="1"/>
</dbReference>
<dbReference type="GO" id="GO:0045892">
    <property type="term" value="P:negative regulation of DNA-templated transcription"/>
    <property type="evidence" value="ECO:0007669"/>
    <property type="project" value="InterPro"/>
</dbReference>
<dbReference type="Proteomes" id="UP000295238">
    <property type="component" value="Unassembled WGS sequence"/>
</dbReference>
<evidence type="ECO:0000259" key="1">
    <source>
        <dbReference type="PROSITE" id="PS50943"/>
    </source>
</evidence>
<keyword evidence="3" id="KW-1185">Reference proteome</keyword>
<dbReference type="Pfam" id="PF07022">
    <property type="entry name" value="Phage_CI_repr"/>
    <property type="match status" value="1"/>
</dbReference>
<gene>
    <name evidence="2" type="ORF">E2F50_10620</name>
</gene>
<evidence type="ECO:0000313" key="2">
    <source>
        <dbReference type="EMBL" id="TDK37320.1"/>
    </source>
</evidence>
<dbReference type="SMART" id="SM00530">
    <property type="entry name" value="HTH_XRE"/>
    <property type="match status" value="1"/>
</dbReference>
<proteinExistence type="predicted"/>
<protein>
    <submittedName>
        <fullName evidence="2">XRE family transcriptional regulator</fullName>
    </submittedName>
</protein>
<organism evidence="2 3">
    <name type="scientific">Rhizobium deserti</name>
    <dbReference type="NCBI Taxonomy" id="2547961"/>
    <lineage>
        <taxon>Bacteria</taxon>
        <taxon>Pseudomonadati</taxon>
        <taxon>Pseudomonadota</taxon>
        <taxon>Alphaproteobacteria</taxon>
        <taxon>Hyphomicrobiales</taxon>
        <taxon>Rhizobiaceae</taxon>
        <taxon>Rhizobium/Agrobacterium group</taxon>
        <taxon>Rhizobium</taxon>
    </lineage>
</organism>
<comment type="caution">
    <text evidence="2">The sequence shown here is derived from an EMBL/GenBank/DDBJ whole genome shotgun (WGS) entry which is preliminary data.</text>
</comment>
<dbReference type="EMBL" id="SMTL01000002">
    <property type="protein sequence ID" value="TDK37320.1"/>
    <property type="molecule type" value="Genomic_DNA"/>
</dbReference>
<dbReference type="GO" id="GO:0003677">
    <property type="term" value="F:DNA binding"/>
    <property type="evidence" value="ECO:0007669"/>
    <property type="project" value="InterPro"/>
</dbReference>
<dbReference type="InterPro" id="IPR001387">
    <property type="entry name" value="Cro/C1-type_HTH"/>
</dbReference>
<dbReference type="Gene3D" id="1.10.260.40">
    <property type="entry name" value="lambda repressor-like DNA-binding domains"/>
    <property type="match status" value="1"/>
</dbReference>
<dbReference type="SUPFAM" id="SSF47413">
    <property type="entry name" value="lambda repressor-like DNA-binding domains"/>
    <property type="match status" value="1"/>
</dbReference>